<sequence>MNQSAVQLLWPTPILVRKYDQAEEVNAELLRLFYGELQAKGGLKGTVYSSSDDILQRYQSPALQALFGFISNAVFEAASAMNGPIWQQVGVRNLQMRVVGAWFQIQNRFGFHDIHNHGNCSWSGVYYVQLDPAERRQQHPVLGALNGITRFYAPHLNLLGGAHMDMGNAYMQQSTFDVTPEEGVLVVFPSWLLHKAMPYDGERDRVIISFNAQVHGEQGNQAFEYGFH</sequence>
<accession>A0A511R165</accession>
<dbReference type="Pfam" id="PF13759">
    <property type="entry name" value="2OG-FeII_Oxy_5"/>
    <property type="match status" value="1"/>
</dbReference>
<dbReference type="OrthoDB" id="549777at2"/>
<dbReference type="Proteomes" id="UP000321197">
    <property type="component" value="Unassembled WGS sequence"/>
</dbReference>
<reference evidence="1 2" key="1">
    <citation type="submission" date="2019-07" db="EMBL/GenBank/DDBJ databases">
        <title>Whole genome shotgun sequence of Meiothermus hypogaeus NBRC 106114.</title>
        <authorList>
            <person name="Hosoyama A."/>
            <person name="Uohara A."/>
            <person name="Ohji S."/>
            <person name="Ichikawa N."/>
        </authorList>
    </citation>
    <scope>NUCLEOTIDE SEQUENCE [LARGE SCALE GENOMIC DNA]</scope>
    <source>
        <strain evidence="1 2">NBRC 106114</strain>
    </source>
</reference>
<name>A0A511R165_9DEIN</name>
<evidence type="ECO:0000313" key="1">
    <source>
        <dbReference type="EMBL" id="GEM82766.1"/>
    </source>
</evidence>
<evidence type="ECO:0000313" key="2">
    <source>
        <dbReference type="Proteomes" id="UP000321197"/>
    </source>
</evidence>
<protein>
    <submittedName>
        <fullName evidence="1">Uncharacterized protein</fullName>
    </submittedName>
</protein>
<proteinExistence type="predicted"/>
<dbReference type="AlphaFoldDB" id="A0A511R165"/>
<dbReference type="Gene3D" id="2.60.120.620">
    <property type="entry name" value="q2cbj1_9rhob like domain"/>
    <property type="match status" value="1"/>
</dbReference>
<comment type="caution">
    <text evidence="1">The sequence shown here is derived from an EMBL/GenBank/DDBJ whole genome shotgun (WGS) entry which is preliminary data.</text>
</comment>
<gene>
    <name evidence="1" type="ORF">MHY01S_09320</name>
</gene>
<dbReference type="InterPro" id="IPR012668">
    <property type="entry name" value="CHP02466"/>
</dbReference>
<dbReference type="RefSeq" id="WP_119341438.1">
    <property type="nucleotide sequence ID" value="NZ_BJXL01000020.1"/>
</dbReference>
<dbReference type="EMBL" id="BJXL01000020">
    <property type="protein sequence ID" value="GEM82766.1"/>
    <property type="molecule type" value="Genomic_DNA"/>
</dbReference>
<organism evidence="1 2">
    <name type="scientific">Meiothermus hypogaeus NBRC 106114</name>
    <dbReference type="NCBI Taxonomy" id="1227553"/>
    <lineage>
        <taxon>Bacteria</taxon>
        <taxon>Thermotogati</taxon>
        <taxon>Deinococcota</taxon>
        <taxon>Deinococci</taxon>
        <taxon>Thermales</taxon>
        <taxon>Thermaceae</taxon>
        <taxon>Meiothermus</taxon>
    </lineage>
</organism>
<dbReference type="NCBIfam" id="TIGR02466">
    <property type="entry name" value="TIGR02466 family protein"/>
    <property type="match status" value="1"/>
</dbReference>